<evidence type="ECO:0000313" key="2">
    <source>
        <dbReference type="EMBL" id="UUX59869.1"/>
    </source>
</evidence>
<evidence type="ECO:0000313" key="3">
    <source>
        <dbReference type="Proteomes" id="UP001060018"/>
    </source>
</evidence>
<keyword evidence="1" id="KW-1133">Transmembrane helix</keyword>
<evidence type="ECO:0000256" key="1">
    <source>
        <dbReference type="SAM" id="Phobius"/>
    </source>
</evidence>
<dbReference type="RefSeq" id="WP_257746044.1">
    <property type="nucleotide sequence ID" value="NZ_CP102487.1"/>
</dbReference>
<feature type="transmembrane region" description="Helical" evidence="1">
    <location>
        <begin position="6"/>
        <end position="32"/>
    </location>
</feature>
<proteinExistence type="predicted"/>
<keyword evidence="1" id="KW-0472">Membrane</keyword>
<dbReference type="AlphaFoldDB" id="A0AA94XTT3"/>
<accession>A0AA94XTT3</accession>
<dbReference type="Proteomes" id="UP001060018">
    <property type="component" value="Chromosome"/>
</dbReference>
<reference evidence="2" key="1">
    <citation type="journal article" date="2022" name="Pest Manag. Sci.">
        <title>Glutamicibacter halophytocola-mediated host fitness of potato tuber moth on Solanaceae crops.</title>
        <authorList>
            <person name="Wang W."/>
            <person name="Xiao G."/>
            <person name="Du G."/>
            <person name="Chang L."/>
            <person name="Yang Y."/>
            <person name="Ye J."/>
            <person name="Chen B."/>
        </authorList>
    </citation>
    <scope>NUCLEOTIDE SEQUENCE</scope>
    <source>
        <strain evidence="2">S2</strain>
    </source>
</reference>
<gene>
    <name evidence="2" type="ORF">NUH22_04395</name>
</gene>
<organism evidence="2 3">
    <name type="scientific">Glutamicibacter halophytocola</name>
    <dbReference type="NCBI Taxonomy" id="1933880"/>
    <lineage>
        <taxon>Bacteria</taxon>
        <taxon>Bacillati</taxon>
        <taxon>Actinomycetota</taxon>
        <taxon>Actinomycetes</taxon>
        <taxon>Micrococcales</taxon>
        <taxon>Micrococcaceae</taxon>
        <taxon>Glutamicibacter</taxon>
    </lineage>
</organism>
<dbReference type="EMBL" id="CP102487">
    <property type="protein sequence ID" value="UUX59869.1"/>
    <property type="molecule type" value="Genomic_DNA"/>
</dbReference>
<keyword evidence="1" id="KW-0812">Transmembrane</keyword>
<name>A0AA94XTT3_9MICC</name>
<protein>
    <submittedName>
        <fullName evidence="2">Uncharacterized protein</fullName>
    </submittedName>
</protein>
<sequence length="154" mass="16623">MTSNFSAARVVLVAVAAACVALVIAALLVVALRPSAPLHEESTPEGVVQRYLLAYEAGDLATVRDYTVDGESRQLCNPESLGSGQLDIQLVRSTASGSRASVHARIEGGDSTILPLLDGSSYEDVFELRMAQDRWLIERMPWQVGLCTEKELGY</sequence>